<evidence type="ECO:0000256" key="2">
    <source>
        <dbReference type="ARBA" id="ARBA00022454"/>
    </source>
</evidence>
<organism evidence="5 6">
    <name type="scientific">Phtheirospermum japonicum</name>
    <dbReference type="NCBI Taxonomy" id="374723"/>
    <lineage>
        <taxon>Eukaryota</taxon>
        <taxon>Viridiplantae</taxon>
        <taxon>Streptophyta</taxon>
        <taxon>Embryophyta</taxon>
        <taxon>Tracheophyta</taxon>
        <taxon>Spermatophyta</taxon>
        <taxon>Magnoliopsida</taxon>
        <taxon>eudicotyledons</taxon>
        <taxon>Gunneridae</taxon>
        <taxon>Pentapetalae</taxon>
        <taxon>asterids</taxon>
        <taxon>lamiids</taxon>
        <taxon>Lamiales</taxon>
        <taxon>Orobanchaceae</taxon>
        <taxon>Orobanchaceae incertae sedis</taxon>
        <taxon>Phtheirospermum</taxon>
    </lineage>
</organism>
<dbReference type="PANTHER" id="PTHR46450:SF24">
    <property type="entry name" value="HISTONE-LYSINE N-METHYLTRANSFERASE SUVR4"/>
    <property type="match status" value="1"/>
</dbReference>
<evidence type="ECO:0000259" key="3">
    <source>
        <dbReference type="PROSITE" id="PS50280"/>
    </source>
</evidence>
<dbReference type="SUPFAM" id="SSF82199">
    <property type="entry name" value="SET domain"/>
    <property type="match status" value="1"/>
</dbReference>
<proteinExistence type="predicted"/>
<dbReference type="EMBL" id="BMAC01000063">
    <property type="protein sequence ID" value="GFP83408.1"/>
    <property type="molecule type" value="Genomic_DNA"/>
</dbReference>
<evidence type="ECO:0000259" key="4">
    <source>
        <dbReference type="PROSITE" id="PS50867"/>
    </source>
</evidence>
<dbReference type="GO" id="GO:0005694">
    <property type="term" value="C:chromosome"/>
    <property type="evidence" value="ECO:0007669"/>
    <property type="project" value="UniProtKB-SubCell"/>
</dbReference>
<dbReference type="GO" id="GO:0008270">
    <property type="term" value="F:zinc ion binding"/>
    <property type="evidence" value="ECO:0007669"/>
    <property type="project" value="InterPro"/>
</dbReference>
<feature type="non-terminal residue" evidence="5">
    <location>
        <position position="520"/>
    </location>
</feature>
<dbReference type="InterPro" id="IPR007728">
    <property type="entry name" value="Pre-SET_dom"/>
</dbReference>
<evidence type="ECO:0000313" key="5">
    <source>
        <dbReference type="EMBL" id="GFP83408.1"/>
    </source>
</evidence>
<dbReference type="Gene3D" id="2.170.270.10">
    <property type="entry name" value="SET domain"/>
    <property type="match status" value="1"/>
</dbReference>
<dbReference type="PROSITE" id="PS50280">
    <property type="entry name" value="SET"/>
    <property type="match status" value="1"/>
</dbReference>
<dbReference type="Pfam" id="PF05033">
    <property type="entry name" value="Pre-SET"/>
    <property type="match status" value="1"/>
</dbReference>
<dbReference type="SMART" id="SM00317">
    <property type="entry name" value="SET"/>
    <property type="match status" value="1"/>
</dbReference>
<keyword evidence="6" id="KW-1185">Reference proteome</keyword>
<dbReference type="Proteomes" id="UP000653305">
    <property type="component" value="Unassembled WGS sequence"/>
</dbReference>
<dbReference type="PROSITE" id="PS50867">
    <property type="entry name" value="PRE_SET"/>
    <property type="match status" value="1"/>
</dbReference>
<dbReference type="AlphaFoldDB" id="A0A830BE61"/>
<comment type="subcellular location">
    <subcellularLocation>
        <location evidence="1">Chromosome</location>
    </subcellularLocation>
</comment>
<feature type="domain" description="Pre-SET" evidence="4">
    <location>
        <begin position="275"/>
        <end position="383"/>
    </location>
</feature>
<name>A0A830BE61_9LAMI</name>
<feature type="domain" description="SET" evidence="3">
    <location>
        <begin position="386"/>
        <end position="519"/>
    </location>
</feature>
<reference evidence="5" key="1">
    <citation type="submission" date="2020-07" db="EMBL/GenBank/DDBJ databases">
        <title>Ethylene signaling mediates host invasion by parasitic plants.</title>
        <authorList>
            <person name="Yoshida S."/>
        </authorList>
    </citation>
    <scope>NUCLEOTIDE SEQUENCE</scope>
    <source>
        <strain evidence="5">Okayama</strain>
    </source>
</reference>
<dbReference type="GO" id="GO:0042054">
    <property type="term" value="F:histone methyltransferase activity"/>
    <property type="evidence" value="ECO:0007669"/>
    <property type="project" value="InterPro"/>
</dbReference>
<dbReference type="OrthoDB" id="308383at2759"/>
<sequence>DPPILLLQGSSYENCSNEDCSIYPEVIDLDTEDEEENICLDDDQLSKDACNFEANYSEPITYNNSEAEKNQHDDRDSQKLVVATSSLGEAKITLMFNATPGSNFRVPTLEALLKRVEQQCLSSYKIPQAGFSLLGLMQDVCECFLAAGTTSTKEPDSEIGLSKANNSQLSLFGQSTVTNDPVFEFSPQIPRLFGSIRFDFSRQGPISLNLESSGYGIVEKRHFYLNINDITKGHEARKVSLINEVNEEKGPKFSYIPKNVTYRNACMSFRLAHVTGRDCCSDCFGDCLGLEGSSCNCACKNGGKFAYTPEGLLKENFLNSFVSTSRSLPRHDLLYCQDCPLERSNGGDLIGDCKGHMNREFIKECWYKCGCGMNCGNRVVQQGITAKLQVFMTSDRKGWGLRTLEDLPKGAFICEYVGEVVTIRELFERNVQKMSNSQTYPVLLDAGWSSKGVLKDDEALCLDATVYGNIARFINHRCCDANLVYVPVEVETPDHHYYHVAFFTTRKVRALEELTWVSFI</sequence>
<evidence type="ECO:0000256" key="1">
    <source>
        <dbReference type="ARBA" id="ARBA00004286"/>
    </source>
</evidence>
<dbReference type="Pfam" id="PF00856">
    <property type="entry name" value="SET"/>
    <property type="match status" value="1"/>
</dbReference>
<comment type="caution">
    <text evidence="5">The sequence shown here is derived from an EMBL/GenBank/DDBJ whole genome shotgun (WGS) entry which is preliminary data.</text>
</comment>
<keyword evidence="5" id="KW-0808">Transferase</keyword>
<dbReference type="InterPro" id="IPR046341">
    <property type="entry name" value="SET_dom_sf"/>
</dbReference>
<gene>
    <name evidence="5" type="ORF">PHJA_000484200</name>
</gene>
<dbReference type="PANTHER" id="PTHR46450">
    <property type="entry name" value="INACTIVE HISTONE-LYSINE N-METHYLTRANSFERASE SUVR1-RELATED"/>
    <property type="match status" value="1"/>
</dbReference>
<dbReference type="GO" id="GO:0032259">
    <property type="term" value="P:methylation"/>
    <property type="evidence" value="ECO:0007669"/>
    <property type="project" value="UniProtKB-KW"/>
</dbReference>
<protein>
    <submittedName>
        <fullName evidence="5">Histone-lysine n-methyltransferase suvr4</fullName>
    </submittedName>
</protein>
<keyword evidence="5" id="KW-0489">Methyltransferase</keyword>
<dbReference type="InterPro" id="IPR001214">
    <property type="entry name" value="SET_dom"/>
</dbReference>
<accession>A0A830BE61</accession>
<keyword evidence="2" id="KW-0158">Chromosome</keyword>
<evidence type="ECO:0000313" key="6">
    <source>
        <dbReference type="Proteomes" id="UP000653305"/>
    </source>
</evidence>
<dbReference type="GO" id="GO:0005634">
    <property type="term" value="C:nucleus"/>
    <property type="evidence" value="ECO:0007669"/>
    <property type="project" value="InterPro"/>
</dbReference>
<dbReference type="SMART" id="SM00468">
    <property type="entry name" value="PreSET"/>
    <property type="match status" value="1"/>
</dbReference>
<dbReference type="CDD" id="cd10538">
    <property type="entry name" value="SET_SETDB-like"/>
    <property type="match status" value="1"/>
</dbReference>